<evidence type="ECO:0000313" key="2">
    <source>
        <dbReference type="EMBL" id="SUZ65712.1"/>
    </source>
</evidence>
<dbReference type="GO" id="GO:0003700">
    <property type="term" value="F:DNA-binding transcription factor activity"/>
    <property type="evidence" value="ECO:0007669"/>
    <property type="project" value="InterPro"/>
</dbReference>
<proteinExistence type="predicted"/>
<dbReference type="SMART" id="SM00347">
    <property type="entry name" value="HTH_MARR"/>
    <property type="match status" value="1"/>
</dbReference>
<name>A0A381PFE7_9ZZZZ</name>
<dbReference type="GO" id="GO:0045892">
    <property type="term" value="P:negative regulation of DNA-templated transcription"/>
    <property type="evidence" value="ECO:0007669"/>
    <property type="project" value="InterPro"/>
</dbReference>
<dbReference type="AlphaFoldDB" id="A0A381PFE7"/>
<organism evidence="2">
    <name type="scientific">marine metagenome</name>
    <dbReference type="NCBI Taxonomy" id="408172"/>
    <lineage>
        <taxon>unclassified sequences</taxon>
        <taxon>metagenomes</taxon>
        <taxon>ecological metagenomes</taxon>
    </lineage>
</organism>
<dbReference type="EMBL" id="UINC01000966">
    <property type="protein sequence ID" value="SUZ65712.1"/>
    <property type="molecule type" value="Genomic_DNA"/>
</dbReference>
<dbReference type="NCBIfam" id="TIGR02337">
    <property type="entry name" value="HpaR"/>
    <property type="match status" value="1"/>
</dbReference>
<dbReference type="SUPFAM" id="SSF46785">
    <property type="entry name" value="Winged helix' DNA-binding domain"/>
    <property type="match status" value="1"/>
</dbReference>
<dbReference type="InterPro" id="IPR039422">
    <property type="entry name" value="MarR/SlyA-like"/>
</dbReference>
<dbReference type="InterPro" id="IPR036388">
    <property type="entry name" value="WH-like_DNA-bd_sf"/>
</dbReference>
<dbReference type="PANTHER" id="PTHR33164:SF13">
    <property type="entry name" value="4-HYDROXYPHENYLACETATE CATABOLISM PROTEIN"/>
    <property type="match status" value="1"/>
</dbReference>
<protein>
    <recommendedName>
        <fullName evidence="1">HTH marR-type domain-containing protein</fullName>
    </recommendedName>
</protein>
<dbReference type="Gene3D" id="1.10.10.10">
    <property type="entry name" value="Winged helix-like DNA-binding domain superfamily/Winged helix DNA-binding domain"/>
    <property type="match status" value="1"/>
</dbReference>
<dbReference type="PANTHER" id="PTHR33164">
    <property type="entry name" value="TRANSCRIPTIONAL REGULATOR, MARR FAMILY"/>
    <property type="match status" value="1"/>
</dbReference>
<accession>A0A381PFE7</accession>
<dbReference type="InterPro" id="IPR000835">
    <property type="entry name" value="HTH_MarR-typ"/>
</dbReference>
<dbReference type="GO" id="GO:0006950">
    <property type="term" value="P:response to stress"/>
    <property type="evidence" value="ECO:0007669"/>
    <property type="project" value="TreeGrafter"/>
</dbReference>
<dbReference type="InterPro" id="IPR036390">
    <property type="entry name" value="WH_DNA-bd_sf"/>
</dbReference>
<dbReference type="InterPro" id="IPR012712">
    <property type="entry name" value="HpaR/FarR"/>
</dbReference>
<dbReference type="Pfam" id="PF12802">
    <property type="entry name" value="MarR_2"/>
    <property type="match status" value="1"/>
</dbReference>
<evidence type="ECO:0000259" key="1">
    <source>
        <dbReference type="PROSITE" id="PS50995"/>
    </source>
</evidence>
<reference evidence="2" key="1">
    <citation type="submission" date="2018-05" db="EMBL/GenBank/DDBJ databases">
        <authorList>
            <person name="Lanie J.A."/>
            <person name="Ng W.-L."/>
            <person name="Kazmierczak K.M."/>
            <person name="Andrzejewski T.M."/>
            <person name="Davidsen T.M."/>
            <person name="Wayne K.J."/>
            <person name="Tettelin H."/>
            <person name="Glass J.I."/>
            <person name="Rusch D."/>
            <person name="Podicherti R."/>
            <person name="Tsui H.-C.T."/>
            <person name="Winkler M.E."/>
        </authorList>
    </citation>
    <scope>NUCLEOTIDE SEQUENCE</scope>
</reference>
<dbReference type="GO" id="GO:0003677">
    <property type="term" value="F:DNA binding"/>
    <property type="evidence" value="ECO:0007669"/>
    <property type="project" value="InterPro"/>
</dbReference>
<dbReference type="PROSITE" id="PS50995">
    <property type="entry name" value="HTH_MARR_2"/>
    <property type="match status" value="1"/>
</dbReference>
<sequence length="138" mass="16103">MQLLRAREAAMSRFRPMLRSHRLTEQQWRVLRVLAAEKKLDTGELSRLTFLLSPSLTRILKTLDQEGLVQRTPDPDDLRRVVIRLSKAGRNVYNKVSPDSERLYREIEEQFGLQKLNELYVLLKDLQGAINQIEVEAC</sequence>
<gene>
    <name evidence="2" type="ORF">METZ01_LOCUS18566</name>
</gene>
<feature type="domain" description="HTH marR-type" evidence="1">
    <location>
        <begin position="1"/>
        <end position="128"/>
    </location>
</feature>